<dbReference type="EMBL" id="DSYQ01000004">
    <property type="protein sequence ID" value="HGT70888.1"/>
    <property type="molecule type" value="Genomic_DNA"/>
</dbReference>
<name>A0A7C4M0N2_UNCC3</name>
<comment type="caution">
    <text evidence="2">The sequence shown here is derived from an EMBL/GenBank/DDBJ whole genome shotgun (WGS) entry which is preliminary data.</text>
</comment>
<gene>
    <name evidence="2" type="ORF">ENT43_01360</name>
</gene>
<protein>
    <submittedName>
        <fullName evidence="2">DUF4431 domain-containing protein</fullName>
    </submittedName>
</protein>
<evidence type="ECO:0000259" key="1">
    <source>
        <dbReference type="Pfam" id="PF14485"/>
    </source>
</evidence>
<dbReference type="Pfam" id="PF14485">
    <property type="entry name" value="DUF4431"/>
    <property type="match status" value="1"/>
</dbReference>
<proteinExistence type="predicted"/>
<reference evidence="2" key="1">
    <citation type="journal article" date="2020" name="mSystems">
        <title>Genome- and Community-Level Interaction Insights into Carbon Utilization and Element Cycling Functions of Hydrothermarchaeota in Hydrothermal Sediment.</title>
        <authorList>
            <person name="Zhou Z."/>
            <person name="Liu Y."/>
            <person name="Xu W."/>
            <person name="Pan J."/>
            <person name="Luo Z.H."/>
            <person name="Li M."/>
        </authorList>
    </citation>
    <scope>NUCLEOTIDE SEQUENCE [LARGE SCALE GENOMIC DNA]</scope>
    <source>
        <strain evidence="2">SpSt-579</strain>
    </source>
</reference>
<organism evidence="2">
    <name type="scientific">candidate division CPR3 bacterium</name>
    <dbReference type="NCBI Taxonomy" id="2268181"/>
    <lineage>
        <taxon>Bacteria</taxon>
        <taxon>Bacteria division CPR3</taxon>
    </lineage>
</organism>
<accession>A0A7C4M0N2</accession>
<dbReference type="AlphaFoldDB" id="A0A7C4M0N2"/>
<feature type="domain" description="DUF4431" evidence="1">
    <location>
        <begin position="109"/>
        <end position="135"/>
    </location>
</feature>
<dbReference type="InterPro" id="IPR027826">
    <property type="entry name" value="DUF4431"/>
</dbReference>
<sequence>MRTLKIIFTFFVLTFFVSNLIEAANQKYKYDQKATVSGKLVVTNFYGPPGYGEDPENDSVEKQCILYLDGPIDVVATNPKEEIDITEKNVKKITLVPSKGMNCNIINKKRIRATGTFFHASTGHHHTDILMDVDSFSIIKKKK</sequence>
<evidence type="ECO:0000313" key="2">
    <source>
        <dbReference type="EMBL" id="HGT70888.1"/>
    </source>
</evidence>